<keyword evidence="1" id="KW-0812">Transmembrane</keyword>
<keyword evidence="1" id="KW-0472">Membrane</keyword>
<dbReference type="Proteomes" id="UP001056500">
    <property type="component" value="Chromosome"/>
</dbReference>
<dbReference type="EMBL" id="CP098755">
    <property type="protein sequence ID" value="USG67721.1"/>
    <property type="molecule type" value="Genomic_DNA"/>
</dbReference>
<name>A0ABY4WSZ5_9BACL</name>
<accession>A0ABY4WSZ5</accession>
<feature type="transmembrane region" description="Helical" evidence="1">
    <location>
        <begin position="33"/>
        <end position="50"/>
    </location>
</feature>
<gene>
    <name evidence="2" type="ORF">NDK47_10755</name>
</gene>
<evidence type="ECO:0000313" key="2">
    <source>
        <dbReference type="EMBL" id="USG67721.1"/>
    </source>
</evidence>
<protein>
    <submittedName>
        <fullName evidence="2">Uncharacterized protein</fullName>
    </submittedName>
</protein>
<keyword evidence="1" id="KW-1133">Transmembrane helix</keyword>
<reference evidence="2" key="1">
    <citation type="submission" date="2022-06" db="EMBL/GenBank/DDBJ databases">
        <title>Genome sequencing of Brevibacillus sp. BB3-R1.</title>
        <authorList>
            <person name="Heo J."/>
            <person name="Lee D."/>
            <person name="Won M."/>
            <person name="Han B.-H."/>
            <person name="Hong S.-B."/>
            <person name="Kwon S.-W."/>
        </authorList>
    </citation>
    <scope>NUCLEOTIDE SEQUENCE</scope>
    <source>
        <strain evidence="2">BB3-R1</strain>
    </source>
</reference>
<evidence type="ECO:0000313" key="3">
    <source>
        <dbReference type="Proteomes" id="UP001056500"/>
    </source>
</evidence>
<keyword evidence="3" id="KW-1185">Reference proteome</keyword>
<proteinExistence type="predicted"/>
<dbReference type="RefSeq" id="WP_251874818.1">
    <property type="nucleotide sequence ID" value="NZ_CP098755.1"/>
</dbReference>
<organism evidence="2 3">
    <name type="scientific">Brevibacillus ruminantium</name>
    <dbReference type="NCBI Taxonomy" id="2950604"/>
    <lineage>
        <taxon>Bacteria</taxon>
        <taxon>Bacillati</taxon>
        <taxon>Bacillota</taxon>
        <taxon>Bacilli</taxon>
        <taxon>Bacillales</taxon>
        <taxon>Paenibacillaceae</taxon>
        <taxon>Brevibacillus</taxon>
    </lineage>
</organism>
<evidence type="ECO:0000256" key="1">
    <source>
        <dbReference type="SAM" id="Phobius"/>
    </source>
</evidence>
<sequence length="79" mass="9551">MNLVFTGIFLLLFAISFIRDILHRERFSPRMRWTVFCLYVLALIIFVTGYRKVGFQTSFHSIISNIEFHMKSWMYGMYE</sequence>